<comment type="caution">
    <text evidence="5">The sequence shown here is derived from an EMBL/GenBank/DDBJ whole genome shotgun (WGS) entry which is preliminary data.</text>
</comment>
<dbReference type="GO" id="GO:0008017">
    <property type="term" value="F:microtubule binding"/>
    <property type="evidence" value="ECO:0007669"/>
    <property type="project" value="InterPro"/>
</dbReference>
<evidence type="ECO:0000256" key="3">
    <source>
        <dbReference type="SAM" id="MobiDB-lite"/>
    </source>
</evidence>
<feature type="compositionally biased region" description="Polar residues" evidence="3">
    <location>
        <begin position="95"/>
        <end position="106"/>
    </location>
</feature>
<dbReference type="InterPro" id="IPR036961">
    <property type="entry name" value="Kinesin_motor_dom_sf"/>
</dbReference>
<proteinExistence type="inferred from homology"/>
<dbReference type="PROSITE" id="PS50067">
    <property type="entry name" value="KINESIN_MOTOR_2"/>
    <property type="match status" value="1"/>
</dbReference>
<dbReference type="GO" id="GO:0005524">
    <property type="term" value="F:ATP binding"/>
    <property type="evidence" value="ECO:0007669"/>
    <property type="project" value="UniProtKB-UniRule"/>
</dbReference>
<dbReference type="Pfam" id="PF00225">
    <property type="entry name" value="Kinesin"/>
    <property type="match status" value="1"/>
</dbReference>
<feature type="compositionally biased region" description="Low complexity" evidence="3">
    <location>
        <begin position="81"/>
        <end position="94"/>
    </location>
</feature>
<evidence type="ECO:0000256" key="1">
    <source>
        <dbReference type="ARBA" id="ARBA00023175"/>
    </source>
</evidence>
<dbReference type="GO" id="GO:0007018">
    <property type="term" value="P:microtubule-based movement"/>
    <property type="evidence" value="ECO:0007669"/>
    <property type="project" value="InterPro"/>
</dbReference>
<dbReference type="InterPro" id="IPR027640">
    <property type="entry name" value="Kinesin-like_fam"/>
</dbReference>
<keyword evidence="2" id="KW-0067">ATP-binding</keyword>
<name>A0AAD5BVR9_AMBAR</name>
<keyword evidence="6" id="KW-1185">Reference proteome</keyword>
<evidence type="ECO:0000259" key="4">
    <source>
        <dbReference type="PROSITE" id="PS50067"/>
    </source>
</evidence>
<dbReference type="InterPro" id="IPR027417">
    <property type="entry name" value="P-loop_NTPase"/>
</dbReference>
<dbReference type="Gene3D" id="3.40.850.10">
    <property type="entry name" value="Kinesin motor domain"/>
    <property type="match status" value="1"/>
</dbReference>
<feature type="region of interest" description="Disordered" evidence="3">
    <location>
        <begin position="52"/>
        <end position="112"/>
    </location>
</feature>
<feature type="binding site" evidence="2">
    <location>
        <begin position="214"/>
        <end position="221"/>
    </location>
    <ligand>
        <name>ATP</name>
        <dbReference type="ChEBI" id="CHEBI:30616"/>
    </ligand>
</feature>
<dbReference type="Proteomes" id="UP001206925">
    <property type="component" value="Unassembled WGS sequence"/>
</dbReference>
<dbReference type="PANTHER" id="PTHR47968:SF35">
    <property type="entry name" value="KINESIN-LIKE PROTEIN KIN-7D, MITOCHONDRIAL ISOFORM X1"/>
    <property type="match status" value="1"/>
</dbReference>
<dbReference type="SMART" id="SM00129">
    <property type="entry name" value="KISc"/>
    <property type="match status" value="1"/>
</dbReference>
<dbReference type="InterPro" id="IPR001752">
    <property type="entry name" value="Kinesin_motor_dom"/>
</dbReference>
<organism evidence="5 6">
    <name type="scientific">Ambrosia artemisiifolia</name>
    <name type="common">Common ragweed</name>
    <dbReference type="NCBI Taxonomy" id="4212"/>
    <lineage>
        <taxon>Eukaryota</taxon>
        <taxon>Viridiplantae</taxon>
        <taxon>Streptophyta</taxon>
        <taxon>Embryophyta</taxon>
        <taxon>Tracheophyta</taxon>
        <taxon>Spermatophyta</taxon>
        <taxon>Magnoliopsida</taxon>
        <taxon>eudicotyledons</taxon>
        <taxon>Gunneridae</taxon>
        <taxon>Pentapetalae</taxon>
        <taxon>asterids</taxon>
        <taxon>campanulids</taxon>
        <taxon>Asterales</taxon>
        <taxon>Asteraceae</taxon>
        <taxon>Asteroideae</taxon>
        <taxon>Heliantheae alliance</taxon>
        <taxon>Heliantheae</taxon>
        <taxon>Ambrosia</taxon>
    </lineage>
</organism>
<keyword evidence="2" id="KW-0547">Nucleotide-binding</keyword>
<evidence type="ECO:0000313" key="5">
    <source>
        <dbReference type="EMBL" id="KAI7730532.1"/>
    </source>
</evidence>
<dbReference type="EMBL" id="JAMZMK010010754">
    <property type="protein sequence ID" value="KAI7730532.1"/>
    <property type="molecule type" value="Genomic_DNA"/>
</dbReference>
<protein>
    <recommendedName>
        <fullName evidence="4">Kinesin motor domain-containing protein</fullName>
    </recommendedName>
</protein>
<dbReference type="GO" id="GO:0003777">
    <property type="term" value="F:microtubule motor activity"/>
    <property type="evidence" value="ECO:0007669"/>
    <property type="project" value="InterPro"/>
</dbReference>
<dbReference type="PANTHER" id="PTHR47968">
    <property type="entry name" value="CENTROMERE PROTEIN E"/>
    <property type="match status" value="1"/>
</dbReference>
<reference evidence="5" key="1">
    <citation type="submission" date="2022-06" db="EMBL/GenBank/DDBJ databases">
        <title>Uncovering the hologenomic basis of an extraordinary plant invasion.</title>
        <authorList>
            <person name="Bieker V.C."/>
            <person name="Martin M.D."/>
            <person name="Gilbert T."/>
            <person name="Hodgins K."/>
            <person name="Battlay P."/>
            <person name="Petersen B."/>
            <person name="Wilson J."/>
        </authorList>
    </citation>
    <scope>NUCLEOTIDE SEQUENCE</scope>
    <source>
        <strain evidence="5">AA19_3_7</strain>
        <tissue evidence="5">Leaf</tissue>
    </source>
</reference>
<gene>
    <name evidence="5" type="ORF">M8C21_006245</name>
</gene>
<dbReference type="SUPFAM" id="SSF52540">
    <property type="entry name" value="P-loop containing nucleoside triphosphate hydrolases"/>
    <property type="match status" value="1"/>
</dbReference>
<evidence type="ECO:0000313" key="6">
    <source>
        <dbReference type="Proteomes" id="UP001206925"/>
    </source>
</evidence>
<dbReference type="AlphaFoldDB" id="A0AAD5BVR9"/>
<accession>A0AAD5BVR9</accession>
<feature type="non-terminal residue" evidence="5">
    <location>
        <position position="302"/>
    </location>
</feature>
<keyword evidence="1 2" id="KW-0505">Motor protein</keyword>
<comment type="similarity">
    <text evidence="2">Belongs to the TRAFAC class myosin-kinesin ATPase superfamily. Kinesin family.</text>
</comment>
<sequence>RYTIPHYLLSHSFTHSLTYLHSKQYPSLYYPSTTSYSLLYYIHSMAASSSRARTSSPFNHKKPSTPFSSSSSSSFKQLIPRSSSSSNGYGYRSNTSTTATSHSMYSNDGYRGRSPVRFPSSDELISESGGGGDSISVTVRFRPLSEREYQRGDEIAWYADGDKLVRNEYNPVTCYAFDRVFGSSAVTQEVYEVAARPVVKTAMEGVNGTVFAYGVTSSGKTHTMHVRVVATHVKGQGDNHSPGIIPLAIKDVFSIIQDTPGREFLLRVSYLEIYNEVINDLLDPTGQNLRVREDAQSHSVNV</sequence>
<evidence type="ECO:0000256" key="2">
    <source>
        <dbReference type="PROSITE-ProRule" id="PRU00283"/>
    </source>
</evidence>
<feature type="domain" description="Kinesin motor" evidence="4">
    <location>
        <begin position="134"/>
        <end position="302"/>
    </location>
</feature>